<proteinExistence type="predicted"/>
<evidence type="ECO:0000313" key="1">
    <source>
        <dbReference type="EMBL" id="KKP77553.1"/>
    </source>
</evidence>
<sequence>MIKNDILEEFFVKDGYFDQNTNKTRLSNYLEIKRDLKKLLVDSKSNLGLSILVDICLLCSCIDLFSKINEGRLPKKGENAKFFKSYLIDLCDFKPEEAEALWKLRNGVIHSFSLSNNQGIILFGTESPITLKKGNTSVTFNLRRLYTKVIFESAKELYRKILNSQTQEQIITFIMNNGFFYKKYNN</sequence>
<reference evidence="1 2" key="1">
    <citation type="journal article" date="2015" name="Nature">
        <title>rRNA introns, odd ribosomes, and small enigmatic genomes across a large radiation of phyla.</title>
        <authorList>
            <person name="Brown C.T."/>
            <person name="Hug L.A."/>
            <person name="Thomas B.C."/>
            <person name="Sharon I."/>
            <person name="Castelle C.J."/>
            <person name="Singh A."/>
            <person name="Wilkins M.J."/>
            <person name="Williams K.H."/>
            <person name="Banfield J.F."/>
        </authorList>
    </citation>
    <scope>NUCLEOTIDE SEQUENCE [LARGE SCALE GENOMIC DNA]</scope>
</reference>
<protein>
    <submittedName>
        <fullName evidence="1">Uncharacterized protein</fullName>
    </submittedName>
</protein>
<comment type="caution">
    <text evidence="1">The sequence shown here is derived from an EMBL/GenBank/DDBJ whole genome shotgun (WGS) entry which is preliminary data.</text>
</comment>
<dbReference type="AlphaFoldDB" id="A0A0G0C8N7"/>
<organism evidence="1 2">
    <name type="scientific">candidate division WS6 bacterium GW2011_GWF1_35_23</name>
    <dbReference type="NCBI Taxonomy" id="1619097"/>
    <lineage>
        <taxon>Bacteria</taxon>
        <taxon>Candidatus Dojkabacteria</taxon>
    </lineage>
</organism>
<dbReference type="Proteomes" id="UP000034816">
    <property type="component" value="Unassembled WGS sequence"/>
</dbReference>
<evidence type="ECO:0000313" key="2">
    <source>
        <dbReference type="Proteomes" id="UP000034816"/>
    </source>
</evidence>
<name>A0A0G0C8N7_9BACT</name>
<dbReference type="EMBL" id="LBQH01000018">
    <property type="protein sequence ID" value="KKP77553.1"/>
    <property type="molecule type" value="Genomic_DNA"/>
</dbReference>
<accession>A0A0G0C8N7</accession>
<gene>
    <name evidence="1" type="ORF">UR73_C0018G0006</name>
</gene>